<keyword evidence="3" id="KW-0456">Lyase</keyword>
<dbReference type="InterPro" id="IPR040442">
    <property type="entry name" value="Pyrv_kinase-like_dom_sf"/>
</dbReference>
<evidence type="ECO:0000256" key="1">
    <source>
        <dbReference type="ARBA" id="ARBA00005568"/>
    </source>
</evidence>
<reference evidence="5" key="1">
    <citation type="submission" date="2020-02" db="EMBL/GenBank/DDBJ databases">
        <authorList>
            <person name="Palmer J.M."/>
        </authorList>
    </citation>
    <scope>NUCLEOTIDE SEQUENCE</scope>
    <source>
        <strain evidence="5">EPUS1.4</strain>
        <tissue evidence="5">Thallus</tissue>
    </source>
</reference>
<comment type="caution">
    <text evidence="5">The sequence shown here is derived from an EMBL/GenBank/DDBJ whole genome shotgun (WGS) entry which is preliminary data.</text>
</comment>
<comment type="similarity">
    <text evidence="1">Belongs to the HpcH/HpaI aldolase family.</text>
</comment>
<dbReference type="PANTHER" id="PTHR30502:SF0">
    <property type="entry name" value="PHOSPHOENOLPYRUVATE CARBOXYLASE FAMILY PROTEIN"/>
    <property type="match status" value="1"/>
</dbReference>
<evidence type="ECO:0000313" key="6">
    <source>
        <dbReference type="Proteomes" id="UP000606974"/>
    </source>
</evidence>
<keyword evidence="6" id="KW-1185">Reference proteome</keyword>
<dbReference type="OrthoDB" id="1621678at2759"/>
<dbReference type="InterPro" id="IPR005000">
    <property type="entry name" value="Aldolase/citrate-lyase_domain"/>
</dbReference>
<dbReference type="InterPro" id="IPR015813">
    <property type="entry name" value="Pyrv/PenolPyrv_kinase-like_dom"/>
</dbReference>
<gene>
    <name evidence="5" type="ORF">GJ744_009440</name>
</gene>
<organism evidence="5 6">
    <name type="scientific">Endocarpon pusillum</name>
    <dbReference type="NCBI Taxonomy" id="364733"/>
    <lineage>
        <taxon>Eukaryota</taxon>
        <taxon>Fungi</taxon>
        <taxon>Dikarya</taxon>
        <taxon>Ascomycota</taxon>
        <taxon>Pezizomycotina</taxon>
        <taxon>Eurotiomycetes</taxon>
        <taxon>Chaetothyriomycetidae</taxon>
        <taxon>Verrucariales</taxon>
        <taxon>Verrucariaceae</taxon>
        <taxon>Endocarpon</taxon>
    </lineage>
</organism>
<dbReference type="GO" id="GO:0046872">
    <property type="term" value="F:metal ion binding"/>
    <property type="evidence" value="ECO:0007669"/>
    <property type="project" value="UniProtKB-KW"/>
</dbReference>
<dbReference type="GO" id="GO:0016832">
    <property type="term" value="F:aldehyde-lyase activity"/>
    <property type="evidence" value="ECO:0007669"/>
    <property type="project" value="TreeGrafter"/>
</dbReference>
<dbReference type="Pfam" id="PF03328">
    <property type="entry name" value="HpcH_HpaI"/>
    <property type="match status" value="1"/>
</dbReference>
<evidence type="ECO:0000256" key="2">
    <source>
        <dbReference type="ARBA" id="ARBA00022723"/>
    </source>
</evidence>
<sequence>MQNANRLRKALLSHSGISFGAWQMLPGGNLSRTIARTGYDWVCVDCEHGNIADNQMHESVAAIASCGVSPVVRIPANEAWMVKRALDSGAHGIVVPLLYTADNARNLVQSAKFPPVGQRGYGSPFSMGAFGRPSASEYLQQANEALVTIVQIETREAFENVESIARVEGIDVLLVGPYDLGNNLHHPITSGDGEPDVELKAAIEKIRKAAVAAGKKAGIYCISGEQARRYADQGFHMVRLLHSLTCLVHRLIGLRYLSLPIWSRYPHSWQILS</sequence>
<dbReference type="PANTHER" id="PTHR30502">
    <property type="entry name" value="2-KETO-3-DEOXY-L-RHAMNONATE ALDOLASE"/>
    <property type="match status" value="1"/>
</dbReference>
<proteinExistence type="inferred from homology"/>
<keyword evidence="2" id="KW-0479">Metal-binding</keyword>
<dbReference type="AlphaFoldDB" id="A0A8H7ANH7"/>
<dbReference type="EMBL" id="JAACFV010000056">
    <property type="protein sequence ID" value="KAF7508295.1"/>
    <property type="molecule type" value="Genomic_DNA"/>
</dbReference>
<feature type="domain" description="HpcH/HpaI aldolase/citrate lyase" evidence="4">
    <location>
        <begin position="30"/>
        <end position="240"/>
    </location>
</feature>
<dbReference type="SUPFAM" id="SSF51621">
    <property type="entry name" value="Phosphoenolpyruvate/pyruvate domain"/>
    <property type="match status" value="1"/>
</dbReference>
<dbReference type="Gene3D" id="3.20.20.60">
    <property type="entry name" value="Phosphoenolpyruvate-binding domains"/>
    <property type="match status" value="1"/>
</dbReference>
<dbReference type="GO" id="GO:0005737">
    <property type="term" value="C:cytoplasm"/>
    <property type="evidence" value="ECO:0007669"/>
    <property type="project" value="TreeGrafter"/>
</dbReference>
<dbReference type="InterPro" id="IPR050251">
    <property type="entry name" value="HpcH-HpaI_aldolase"/>
</dbReference>
<evidence type="ECO:0000259" key="4">
    <source>
        <dbReference type="Pfam" id="PF03328"/>
    </source>
</evidence>
<name>A0A8H7ANH7_9EURO</name>
<dbReference type="Proteomes" id="UP000606974">
    <property type="component" value="Unassembled WGS sequence"/>
</dbReference>
<accession>A0A8H7ANH7</accession>
<evidence type="ECO:0000313" key="5">
    <source>
        <dbReference type="EMBL" id="KAF7508295.1"/>
    </source>
</evidence>
<protein>
    <recommendedName>
        <fullName evidence="4">HpcH/HpaI aldolase/citrate lyase domain-containing protein</fullName>
    </recommendedName>
</protein>
<evidence type="ECO:0000256" key="3">
    <source>
        <dbReference type="ARBA" id="ARBA00023239"/>
    </source>
</evidence>